<reference evidence="1 2" key="1">
    <citation type="submission" date="2019-04" db="EMBL/GenBank/DDBJ databases">
        <title>Complete genome sequence of Agrobacterium tumefaciens CFBP5877.</title>
        <authorList>
            <person name="Huang Y.-Y."/>
            <person name="Chiang H.-Y."/>
            <person name="Chou L."/>
            <person name="Lai E.-M."/>
            <person name="Kuo C.-H."/>
        </authorList>
    </citation>
    <scope>NUCLEOTIDE SEQUENCE [LARGE SCALE GENOMIC DNA]</scope>
    <source>
        <strain evidence="1 2">CFBP5877</strain>
    </source>
</reference>
<sequence length="103" mass="11506">MVSVPQTVQGGCGVLLPDADKDVLSFEERIAACESHSDFRADIVVVYGRRLPGRVISGCGRLPPSALSETMFVKRNIRASRYLHVVRDGIPNLFLPHYLRKKR</sequence>
<dbReference type="Proteomes" id="UP000298579">
    <property type="component" value="Chromosome circular"/>
</dbReference>
<gene>
    <name evidence="1" type="ORF">CFBP5877_04270</name>
</gene>
<dbReference type="EMBL" id="CP039897">
    <property type="protein sequence ID" value="QCL78367.1"/>
    <property type="molecule type" value="Genomic_DNA"/>
</dbReference>
<proteinExistence type="predicted"/>
<protein>
    <submittedName>
        <fullName evidence="1">Uncharacterized protein</fullName>
    </submittedName>
</protein>
<organism evidence="1 2">
    <name type="scientific">Agrobacterium tumefaciens</name>
    <dbReference type="NCBI Taxonomy" id="358"/>
    <lineage>
        <taxon>Bacteria</taxon>
        <taxon>Pseudomonadati</taxon>
        <taxon>Pseudomonadota</taxon>
        <taxon>Alphaproteobacteria</taxon>
        <taxon>Hyphomicrobiales</taxon>
        <taxon>Rhizobiaceae</taxon>
        <taxon>Rhizobium/Agrobacterium group</taxon>
        <taxon>Agrobacterium</taxon>
        <taxon>Agrobacterium tumefaciens complex</taxon>
    </lineage>
</organism>
<dbReference type="AlphaFoldDB" id="A0AAE6B9H8"/>
<evidence type="ECO:0000313" key="2">
    <source>
        <dbReference type="Proteomes" id="UP000298579"/>
    </source>
</evidence>
<evidence type="ECO:0000313" key="1">
    <source>
        <dbReference type="EMBL" id="QCL78367.1"/>
    </source>
</evidence>
<name>A0AAE6B9H8_AGRTU</name>
<accession>A0AAE6B9H8</accession>